<evidence type="ECO:0000313" key="2">
    <source>
        <dbReference type="EMBL" id="MXO88054.1"/>
    </source>
</evidence>
<dbReference type="Gene3D" id="3.10.350.10">
    <property type="entry name" value="LysM domain"/>
    <property type="match status" value="1"/>
</dbReference>
<dbReference type="PROSITE" id="PS51782">
    <property type="entry name" value="LYSM"/>
    <property type="match status" value="1"/>
</dbReference>
<dbReference type="EMBL" id="WTYY01000002">
    <property type="protein sequence ID" value="MXO88054.1"/>
    <property type="molecule type" value="Genomic_DNA"/>
</dbReference>
<proteinExistence type="predicted"/>
<protein>
    <recommendedName>
        <fullName evidence="1">LysM domain-containing protein</fullName>
    </recommendedName>
</protein>
<keyword evidence="3" id="KW-1185">Reference proteome</keyword>
<evidence type="ECO:0000313" key="3">
    <source>
        <dbReference type="Proteomes" id="UP000435243"/>
    </source>
</evidence>
<name>A0A844ZKG7_9SPHN</name>
<feature type="domain" description="LysM" evidence="1">
    <location>
        <begin position="42"/>
        <end position="90"/>
    </location>
</feature>
<gene>
    <name evidence="2" type="ORF">GRI32_04800</name>
</gene>
<dbReference type="Proteomes" id="UP000435243">
    <property type="component" value="Unassembled WGS sequence"/>
</dbReference>
<comment type="caution">
    <text evidence="2">The sequence shown here is derived from an EMBL/GenBank/DDBJ whole genome shotgun (WGS) entry which is preliminary data.</text>
</comment>
<dbReference type="RefSeq" id="WP_160589990.1">
    <property type="nucleotide sequence ID" value="NZ_BAAAFP010000002.1"/>
</dbReference>
<evidence type="ECO:0000259" key="1">
    <source>
        <dbReference type="PROSITE" id="PS51782"/>
    </source>
</evidence>
<dbReference type="InterPro" id="IPR018392">
    <property type="entry name" value="LysM"/>
</dbReference>
<reference evidence="2 3" key="1">
    <citation type="submission" date="2019-12" db="EMBL/GenBank/DDBJ databases">
        <title>Genomic-based taxomic classification of the family Erythrobacteraceae.</title>
        <authorList>
            <person name="Xu L."/>
        </authorList>
    </citation>
    <scope>NUCLEOTIDE SEQUENCE [LARGE SCALE GENOMIC DNA]</scope>
    <source>
        <strain evidence="2 3">JCM 16339</strain>
    </source>
</reference>
<dbReference type="InterPro" id="IPR036779">
    <property type="entry name" value="LysM_dom_sf"/>
</dbReference>
<accession>A0A844ZKG7</accession>
<sequence>MFDPSSRYHGLPNRLHRRSDGREYVYKARRLIRDDAAVPASHEVTVGADERLDTIAARELGDPLAFWRIADANPTLDPFALVEPGTTLKIPSLDHDCAQVDE</sequence>
<dbReference type="OrthoDB" id="9809850at2"/>
<dbReference type="AlphaFoldDB" id="A0A844ZKG7"/>
<organism evidence="2 3">
    <name type="scientific">Alteraurantiacibacter aestuarii</name>
    <dbReference type="NCBI Taxonomy" id="650004"/>
    <lineage>
        <taxon>Bacteria</taxon>
        <taxon>Pseudomonadati</taxon>
        <taxon>Pseudomonadota</taxon>
        <taxon>Alphaproteobacteria</taxon>
        <taxon>Sphingomonadales</taxon>
        <taxon>Erythrobacteraceae</taxon>
        <taxon>Alteraurantiacibacter</taxon>
    </lineage>
</organism>